<name>A0ABP0YQK0_9ROSI</name>
<protein>
    <submittedName>
        <fullName evidence="1">Uncharacterized protein</fullName>
    </submittedName>
</protein>
<dbReference type="Proteomes" id="UP001642487">
    <property type="component" value="Chromosome 4"/>
</dbReference>
<dbReference type="EMBL" id="OZ021738">
    <property type="protein sequence ID" value="CAK9320782.1"/>
    <property type="molecule type" value="Genomic_DNA"/>
</dbReference>
<reference evidence="1 2" key="1">
    <citation type="submission" date="2024-03" db="EMBL/GenBank/DDBJ databases">
        <authorList>
            <person name="Gkanogiannis A."/>
            <person name="Becerra Lopez-Lavalle L."/>
        </authorList>
    </citation>
    <scope>NUCLEOTIDE SEQUENCE [LARGE SCALE GENOMIC DNA]</scope>
</reference>
<evidence type="ECO:0000313" key="2">
    <source>
        <dbReference type="Proteomes" id="UP001642487"/>
    </source>
</evidence>
<keyword evidence="2" id="KW-1185">Reference proteome</keyword>
<proteinExistence type="predicted"/>
<gene>
    <name evidence="1" type="ORF">CITCOLO1_LOCUS12838</name>
</gene>
<accession>A0ABP0YQK0</accession>
<sequence>MVADKFETPFAYSFQLMDLWIYRFLDPNCSEPIIRLRSFAASSCERFLFFLFVCWESRLVGVFGQNGMVTVFEYGVKRLELRK</sequence>
<evidence type="ECO:0000313" key="1">
    <source>
        <dbReference type="EMBL" id="CAK9320782.1"/>
    </source>
</evidence>
<organism evidence="1 2">
    <name type="scientific">Citrullus colocynthis</name>
    <name type="common">colocynth</name>
    <dbReference type="NCBI Taxonomy" id="252529"/>
    <lineage>
        <taxon>Eukaryota</taxon>
        <taxon>Viridiplantae</taxon>
        <taxon>Streptophyta</taxon>
        <taxon>Embryophyta</taxon>
        <taxon>Tracheophyta</taxon>
        <taxon>Spermatophyta</taxon>
        <taxon>Magnoliopsida</taxon>
        <taxon>eudicotyledons</taxon>
        <taxon>Gunneridae</taxon>
        <taxon>Pentapetalae</taxon>
        <taxon>rosids</taxon>
        <taxon>fabids</taxon>
        <taxon>Cucurbitales</taxon>
        <taxon>Cucurbitaceae</taxon>
        <taxon>Benincaseae</taxon>
        <taxon>Citrullus</taxon>
    </lineage>
</organism>